<dbReference type="PANTHER" id="PTHR10039">
    <property type="entry name" value="AMELOGENIN"/>
    <property type="match status" value="1"/>
</dbReference>
<dbReference type="Gene3D" id="1.25.40.20">
    <property type="entry name" value="Ankyrin repeat-containing domain"/>
    <property type="match status" value="2"/>
</dbReference>
<feature type="repeat" description="ANK" evidence="1">
    <location>
        <begin position="939"/>
        <end position="971"/>
    </location>
</feature>
<feature type="region of interest" description="Disordered" evidence="2">
    <location>
        <begin position="84"/>
        <end position="114"/>
    </location>
</feature>
<evidence type="ECO:0000256" key="1">
    <source>
        <dbReference type="PROSITE-ProRule" id="PRU00023"/>
    </source>
</evidence>
<dbReference type="InterPro" id="IPR002110">
    <property type="entry name" value="Ankyrin_rpt"/>
</dbReference>
<keyword evidence="4" id="KW-1185">Reference proteome</keyword>
<feature type="repeat" description="ANK" evidence="1">
    <location>
        <begin position="904"/>
        <end position="936"/>
    </location>
</feature>
<accession>A0AAD9YDJ2</accession>
<reference evidence="3" key="1">
    <citation type="submission" date="2023-02" db="EMBL/GenBank/DDBJ databases">
        <title>Colletotrichum kahawae CIFC_Que2 genome sequencing and assembly.</title>
        <authorList>
            <person name="Baroncelli R."/>
        </authorList>
    </citation>
    <scope>NUCLEOTIDE SEQUENCE</scope>
    <source>
        <strain evidence="3">CIFC_Que2</strain>
    </source>
</reference>
<feature type="repeat" description="ANK" evidence="1">
    <location>
        <begin position="873"/>
        <end position="901"/>
    </location>
</feature>
<dbReference type="PROSITE" id="PS50088">
    <property type="entry name" value="ANK_REPEAT"/>
    <property type="match status" value="4"/>
</dbReference>
<organism evidence="3 4">
    <name type="scientific">Colletotrichum kahawae</name>
    <name type="common">Coffee berry disease fungus</name>
    <dbReference type="NCBI Taxonomy" id="34407"/>
    <lineage>
        <taxon>Eukaryota</taxon>
        <taxon>Fungi</taxon>
        <taxon>Dikarya</taxon>
        <taxon>Ascomycota</taxon>
        <taxon>Pezizomycotina</taxon>
        <taxon>Sordariomycetes</taxon>
        <taxon>Hypocreomycetidae</taxon>
        <taxon>Glomerellales</taxon>
        <taxon>Glomerellaceae</taxon>
        <taxon>Colletotrichum</taxon>
        <taxon>Colletotrichum gloeosporioides species complex</taxon>
    </lineage>
</organism>
<dbReference type="Proteomes" id="UP001281614">
    <property type="component" value="Unassembled WGS sequence"/>
</dbReference>
<dbReference type="AlphaFoldDB" id="A0AAD9YDJ2"/>
<dbReference type="PROSITE" id="PS50297">
    <property type="entry name" value="ANK_REP_REGION"/>
    <property type="match status" value="3"/>
</dbReference>
<dbReference type="PANTHER" id="PTHR10039:SF15">
    <property type="entry name" value="NACHT DOMAIN-CONTAINING PROTEIN"/>
    <property type="match status" value="1"/>
</dbReference>
<dbReference type="SUPFAM" id="SSF48403">
    <property type="entry name" value="Ankyrin repeat"/>
    <property type="match status" value="1"/>
</dbReference>
<dbReference type="Pfam" id="PF00023">
    <property type="entry name" value="Ank"/>
    <property type="match status" value="1"/>
</dbReference>
<evidence type="ECO:0000313" key="3">
    <source>
        <dbReference type="EMBL" id="KAK2756875.1"/>
    </source>
</evidence>
<protein>
    <submittedName>
        <fullName evidence="3">Ankyrin repeat protein</fullName>
    </submittedName>
</protein>
<sequence length="1111" mass="124071">WNLRSIILYSNVTDPRDLDSGCVSVFSSYFKRRGKPRPGASESPNHVVSLVPSATEVTELTLLNPSHNGISVSTNHEILPTASLQAGSSAPSAADNEDKAASITPTTDQGSAATDHAATTIDLWQEAYDKADEKTRKWIDSIPSAANAKDPAKELVELVRFREEKHQKEARKLKIGGRVILWRDYASKVISLLTAIGDITVTVAPAPTSTVWSAVKVLFKANVSEREDLVAIMGCTDIVLCLVRRGIVYEEVYIRELPWLPAQEHLKEELVEVYSNCVEFLAFLDGELQRGNMRRFLEALLDPGRGEKRVSAVKALEQKLQSAAQACEAKASYEHRKLVQSLEWPIKRVDDNVAAVLEKLGDEDKRNAMTYISTVPVGVHHNEKREKRAKDTCEWLILHSQFLKWEESACSSVLWLQGNTFTLSSEAISDNFASRPEYDVHCYMKSFRGPQTMITISTLDNRGDIKMFVDAEVDNFPADWKFETKQLVKNMLVDKSDGMFRWTYLQWEQLKDFSTNGGVKQRLGKLPKTLMGAYDEIYDRYDPDGVECFLMQRVVRWVMCARQPLESRALLAAIRMENEEADGEQTLDKSDLTETILEAVCRHLVVRDPKLGVWNFPHASVAEYFRAKSDSWVKDAEGKVTVILTNCLIDFCSSVWPMKCTMNAETVVELPNWLEARRAAPKHTLDPWHPLHRYITRNWLQHIRNMTLGDSSAVDIVQALKRFLCEESPRQSSWEYRAFCLIVMSGPDWTYDNSSGNYMRNSVDPYDNPAFGVVTFGLHRLLAGWWDKNVDISSLVNAEGSDLLAIAAYLGYTDLCEYLIHQGCDMNKDAKFTCHSALGASIHQQNIGTMKLLLENGANPDRVINHHSLLCLAMEKAAYNGNFSVMKALVDNGADVNPENLADLDRSPLAAAAYMGELECARLLIAKGADVNAQLKYTDFGSPLTASVSNGKLECARLLVEHGADVNMNPKFGPYGSPLAAAVSMGQLDCARFLVENGANVNVYLELGEYGSVLAAAILGTRPVLDMIQFLVEEQQASPAQLVFVRPRGKNGGRIRKRSSKRISYDQKLGRRIAAYLTQKLEIEPQMLISLGVPREDVAPDVALEHSSQGN</sequence>
<evidence type="ECO:0000256" key="2">
    <source>
        <dbReference type="SAM" id="MobiDB-lite"/>
    </source>
</evidence>
<feature type="repeat" description="ANK" evidence="1">
    <location>
        <begin position="977"/>
        <end position="1006"/>
    </location>
</feature>
<proteinExistence type="predicted"/>
<name>A0AAD9YDJ2_COLKA</name>
<dbReference type="InterPro" id="IPR036770">
    <property type="entry name" value="Ankyrin_rpt-contain_sf"/>
</dbReference>
<keyword evidence="1" id="KW-0040">ANK repeat</keyword>
<feature type="non-terminal residue" evidence="3">
    <location>
        <position position="1"/>
    </location>
</feature>
<dbReference type="SMART" id="SM00248">
    <property type="entry name" value="ANK"/>
    <property type="match status" value="6"/>
</dbReference>
<gene>
    <name evidence="3" type="ORF">CKAH01_17109</name>
</gene>
<feature type="compositionally biased region" description="Polar residues" evidence="2">
    <location>
        <begin position="103"/>
        <end position="112"/>
    </location>
</feature>
<evidence type="ECO:0000313" key="4">
    <source>
        <dbReference type="Proteomes" id="UP001281614"/>
    </source>
</evidence>
<dbReference type="EMBL" id="VYYT01000206">
    <property type="protein sequence ID" value="KAK2756875.1"/>
    <property type="molecule type" value="Genomic_DNA"/>
</dbReference>
<dbReference type="Pfam" id="PF12796">
    <property type="entry name" value="Ank_2"/>
    <property type="match status" value="2"/>
</dbReference>
<comment type="caution">
    <text evidence="3">The sequence shown here is derived from an EMBL/GenBank/DDBJ whole genome shotgun (WGS) entry which is preliminary data.</text>
</comment>